<evidence type="ECO:0000313" key="4">
    <source>
        <dbReference type="EMBL" id="PNF23354.1"/>
    </source>
</evidence>
<feature type="compositionally biased region" description="Basic and acidic residues" evidence="1">
    <location>
        <begin position="324"/>
        <end position="339"/>
    </location>
</feature>
<feature type="compositionally biased region" description="Polar residues" evidence="1">
    <location>
        <begin position="276"/>
        <end position="290"/>
    </location>
</feature>
<accession>A0A2J7Q447</accession>
<feature type="compositionally biased region" description="Basic and acidic residues" evidence="1">
    <location>
        <begin position="291"/>
        <end position="304"/>
    </location>
</feature>
<evidence type="ECO:0008006" key="6">
    <source>
        <dbReference type="Google" id="ProtNLM"/>
    </source>
</evidence>
<feature type="compositionally biased region" description="Polar residues" evidence="1">
    <location>
        <begin position="196"/>
        <end position="205"/>
    </location>
</feature>
<evidence type="ECO:0000256" key="2">
    <source>
        <dbReference type="SAM" id="Phobius"/>
    </source>
</evidence>
<feature type="compositionally biased region" description="Basic and acidic residues" evidence="1">
    <location>
        <begin position="590"/>
        <end position="599"/>
    </location>
</feature>
<dbReference type="AlphaFoldDB" id="A0A2J7Q447"/>
<comment type="caution">
    <text evidence="4">The sequence shown here is derived from an EMBL/GenBank/DDBJ whole genome shotgun (WGS) entry which is preliminary data.</text>
</comment>
<feature type="compositionally biased region" description="Basic and acidic residues" evidence="1">
    <location>
        <begin position="208"/>
        <end position="227"/>
    </location>
</feature>
<protein>
    <recommendedName>
        <fullName evidence="6">Trans-Golgi network integral membrane protein 2</fullName>
    </recommendedName>
</protein>
<gene>
    <name evidence="4" type="ORF">B7P43_G13182</name>
</gene>
<keyword evidence="2" id="KW-1133">Transmembrane helix</keyword>
<organism evidence="4 5">
    <name type="scientific">Cryptotermes secundus</name>
    <dbReference type="NCBI Taxonomy" id="105785"/>
    <lineage>
        <taxon>Eukaryota</taxon>
        <taxon>Metazoa</taxon>
        <taxon>Ecdysozoa</taxon>
        <taxon>Arthropoda</taxon>
        <taxon>Hexapoda</taxon>
        <taxon>Insecta</taxon>
        <taxon>Pterygota</taxon>
        <taxon>Neoptera</taxon>
        <taxon>Polyneoptera</taxon>
        <taxon>Dictyoptera</taxon>
        <taxon>Blattodea</taxon>
        <taxon>Blattoidea</taxon>
        <taxon>Termitoidae</taxon>
        <taxon>Kalotermitidae</taxon>
        <taxon>Cryptotermitinae</taxon>
        <taxon>Cryptotermes</taxon>
    </lineage>
</organism>
<feature type="compositionally biased region" description="Basic and acidic residues" evidence="1">
    <location>
        <begin position="515"/>
        <end position="533"/>
    </location>
</feature>
<dbReference type="Pfam" id="PF17818">
    <property type="entry name" value="KCT2"/>
    <property type="match status" value="1"/>
</dbReference>
<keyword evidence="5" id="KW-1185">Reference proteome</keyword>
<feature type="signal peptide" evidence="3">
    <location>
        <begin position="1"/>
        <end position="19"/>
    </location>
</feature>
<dbReference type="OrthoDB" id="5846619at2759"/>
<dbReference type="InParanoid" id="A0A2J7Q447"/>
<sequence length="690" mass="76322">MYIQVFIMFLLAQSEYCASISQPLQQHLQTNSSSVNHKSNILSLINDAGNCTAYKVLISKLSFYSEYLSYCDRPISAPTDTHKYVDYGLALCMVLYESADRVCKMKDHEDKPNNEEVTNLKQNISSDVFCNEINKTLPAPSTELARPFVSFLKAKFENISNCEQACLQDTLINPICMYILSANMFTVTNNEDISLSGNPESQVKSQGHGKENETSIKKAKDFQKETGDPTSAAGPELSKRKQEQTETAHNDKKTQVTHKIAGHKPLHNHSEANADITKSNSAVDMQTNVTKEIHIKKSNNHSDEVTGINTTSSLNKNTKLGLGAEKHEGSSEKTADPESKGSAASISENKPSGGVDLTTPEAQNKNVDNKESVLPNEKKYKPSGGVDLPNAEAQNNVDSKESVLPNEKKYKPSGGVDLPNPEAQNSVDNKESVLPNEKKYKPSGGVDLTTPEAQNKNVDNKESVLPNEKKYKHSGGVDLTNPEAQNKNVDSKESVLPNEKKYKPSGGVDLTNPEDQNKNVDNKESVVPTEKKYNKSQNTDMVYNKANDDEHEQSEDSTNVEIPVDQIEQSEQAEQDEQAEQTEQGEGGEEIPKENEHQEEAANGNTAQFNQLGDAEDSHFYAYFMTMVVICIIGYLVFHNKQKILALALEGRSRRGTRRRPNTSAYRKLDSNLEEAVTSTCSTSVTHVIY</sequence>
<dbReference type="PANTHER" id="PTHR16502">
    <property type="entry name" value="KERATINOCYTE-ASSOCIATED TRANSMEMBRANE PROTEIN 2"/>
    <property type="match status" value="1"/>
</dbReference>
<feature type="compositionally biased region" description="Basic and acidic residues" evidence="1">
    <location>
        <begin position="489"/>
        <end position="502"/>
    </location>
</feature>
<feature type="transmembrane region" description="Helical" evidence="2">
    <location>
        <begin position="620"/>
        <end position="638"/>
    </location>
</feature>
<feature type="compositionally biased region" description="Basic and acidic residues" evidence="1">
    <location>
        <begin position="428"/>
        <end position="440"/>
    </location>
</feature>
<keyword evidence="2" id="KW-0472">Membrane</keyword>
<evidence type="ECO:0000313" key="5">
    <source>
        <dbReference type="Proteomes" id="UP000235965"/>
    </source>
</evidence>
<name>A0A2J7Q447_9NEOP</name>
<feature type="compositionally biased region" description="Basic and acidic residues" evidence="1">
    <location>
        <begin position="398"/>
        <end position="410"/>
    </location>
</feature>
<dbReference type="Proteomes" id="UP000235965">
    <property type="component" value="Unassembled WGS sequence"/>
</dbReference>
<feature type="chain" id="PRO_5014337274" description="Trans-Golgi network integral membrane protein 2" evidence="3">
    <location>
        <begin position="20"/>
        <end position="690"/>
    </location>
</feature>
<dbReference type="InterPro" id="IPR037645">
    <property type="entry name" value="KCT2"/>
</dbReference>
<feature type="region of interest" description="Disordered" evidence="1">
    <location>
        <begin position="570"/>
        <end position="599"/>
    </location>
</feature>
<feature type="compositionally biased region" description="Polar residues" evidence="1">
    <location>
        <begin position="307"/>
        <end position="318"/>
    </location>
</feature>
<dbReference type="STRING" id="105785.A0A2J7Q447"/>
<feature type="compositionally biased region" description="Acidic residues" evidence="1">
    <location>
        <begin position="571"/>
        <end position="580"/>
    </location>
</feature>
<keyword evidence="3" id="KW-0732">Signal</keyword>
<keyword evidence="2" id="KW-0812">Transmembrane</keyword>
<proteinExistence type="predicted"/>
<evidence type="ECO:0000256" key="3">
    <source>
        <dbReference type="SAM" id="SignalP"/>
    </source>
</evidence>
<feature type="compositionally biased region" description="Basic and acidic residues" evidence="1">
    <location>
        <begin position="237"/>
        <end position="254"/>
    </location>
</feature>
<reference evidence="4 5" key="1">
    <citation type="submission" date="2017-12" db="EMBL/GenBank/DDBJ databases">
        <title>Hemimetabolous genomes reveal molecular basis of termite eusociality.</title>
        <authorList>
            <person name="Harrison M.C."/>
            <person name="Jongepier E."/>
            <person name="Robertson H.M."/>
            <person name="Arning N."/>
            <person name="Bitard-Feildel T."/>
            <person name="Chao H."/>
            <person name="Childers C.P."/>
            <person name="Dinh H."/>
            <person name="Doddapaneni H."/>
            <person name="Dugan S."/>
            <person name="Gowin J."/>
            <person name="Greiner C."/>
            <person name="Han Y."/>
            <person name="Hu H."/>
            <person name="Hughes D.S.T."/>
            <person name="Huylmans A.-K."/>
            <person name="Kemena C."/>
            <person name="Kremer L.P.M."/>
            <person name="Lee S.L."/>
            <person name="Lopez-Ezquerra A."/>
            <person name="Mallet L."/>
            <person name="Monroy-Kuhn J.M."/>
            <person name="Moser A."/>
            <person name="Murali S.C."/>
            <person name="Muzny D.M."/>
            <person name="Otani S."/>
            <person name="Piulachs M.-D."/>
            <person name="Poelchau M."/>
            <person name="Qu J."/>
            <person name="Schaub F."/>
            <person name="Wada-Katsumata A."/>
            <person name="Worley K.C."/>
            <person name="Xie Q."/>
            <person name="Ylla G."/>
            <person name="Poulsen M."/>
            <person name="Gibbs R.A."/>
            <person name="Schal C."/>
            <person name="Richards S."/>
            <person name="Belles X."/>
            <person name="Korb J."/>
            <person name="Bornberg-Bauer E."/>
        </authorList>
    </citation>
    <scope>NUCLEOTIDE SEQUENCE [LARGE SCALE GENOMIC DNA]</scope>
    <source>
        <tissue evidence="4">Whole body</tissue>
    </source>
</reference>
<evidence type="ECO:0000256" key="1">
    <source>
        <dbReference type="SAM" id="MobiDB-lite"/>
    </source>
</evidence>
<feature type="compositionally biased region" description="Basic and acidic residues" evidence="1">
    <location>
        <begin position="367"/>
        <end position="380"/>
    </location>
</feature>
<dbReference type="EMBL" id="NEVH01018390">
    <property type="protein sequence ID" value="PNF23354.1"/>
    <property type="molecule type" value="Genomic_DNA"/>
</dbReference>
<feature type="region of interest" description="Disordered" evidence="1">
    <location>
        <begin position="196"/>
        <end position="540"/>
    </location>
</feature>
<dbReference type="PANTHER" id="PTHR16502:SF0">
    <property type="entry name" value="KERATINOCYTE-ASSOCIATED TRANSMEMBRANE PROTEIN 2"/>
    <property type="match status" value="1"/>
</dbReference>